<sequence length="164" mass="18354">MKQSNKIDDESTGFLSILADLRDQMLLKGNVDLAQLSGDCSQHLVQDVPQLNLSLPLVETYLHLIQLSQTNSKHRMTSPLERILDLSDGCDGFGPLRAHYKIFRAVNKYNLDQLPGRRLSPKVAEKYPFLGLEYIVTDLPVASFEKSNVEIGASYGDNSFGWKA</sequence>
<organism evidence="1 2">
    <name type="scientific">Lepidopterella palustris CBS 459.81</name>
    <dbReference type="NCBI Taxonomy" id="1314670"/>
    <lineage>
        <taxon>Eukaryota</taxon>
        <taxon>Fungi</taxon>
        <taxon>Dikarya</taxon>
        <taxon>Ascomycota</taxon>
        <taxon>Pezizomycotina</taxon>
        <taxon>Dothideomycetes</taxon>
        <taxon>Pleosporomycetidae</taxon>
        <taxon>Mytilinidiales</taxon>
        <taxon>Argynnaceae</taxon>
        <taxon>Lepidopterella</taxon>
    </lineage>
</organism>
<proteinExistence type="predicted"/>
<evidence type="ECO:0000313" key="2">
    <source>
        <dbReference type="Proteomes" id="UP000250266"/>
    </source>
</evidence>
<keyword evidence="2" id="KW-1185">Reference proteome</keyword>
<dbReference type="Proteomes" id="UP000250266">
    <property type="component" value="Unassembled WGS sequence"/>
</dbReference>
<gene>
    <name evidence="1" type="ORF">K432DRAFT_388651</name>
</gene>
<evidence type="ECO:0000313" key="1">
    <source>
        <dbReference type="EMBL" id="OCK85421.1"/>
    </source>
</evidence>
<dbReference type="OrthoDB" id="10261951at2759"/>
<dbReference type="AlphaFoldDB" id="A0A8E2EKD1"/>
<protein>
    <submittedName>
        <fullName evidence="1">Uncharacterized protein</fullName>
    </submittedName>
</protein>
<dbReference type="EMBL" id="KV744819">
    <property type="protein sequence ID" value="OCK85421.1"/>
    <property type="molecule type" value="Genomic_DNA"/>
</dbReference>
<accession>A0A8E2EKD1</accession>
<reference evidence="1 2" key="1">
    <citation type="journal article" date="2016" name="Nat. Commun.">
        <title>Ectomycorrhizal ecology is imprinted in the genome of the dominant symbiotic fungus Cenococcum geophilum.</title>
        <authorList>
            <consortium name="DOE Joint Genome Institute"/>
            <person name="Peter M."/>
            <person name="Kohler A."/>
            <person name="Ohm R.A."/>
            <person name="Kuo A."/>
            <person name="Krutzmann J."/>
            <person name="Morin E."/>
            <person name="Arend M."/>
            <person name="Barry K.W."/>
            <person name="Binder M."/>
            <person name="Choi C."/>
            <person name="Clum A."/>
            <person name="Copeland A."/>
            <person name="Grisel N."/>
            <person name="Haridas S."/>
            <person name="Kipfer T."/>
            <person name="LaButti K."/>
            <person name="Lindquist E."/>
            <person name="Lipzen A."/>
            <person name="Maire R."/>
            <person name="Meier B."/>
            <person name="Mihaltcheva S."/>
            <person name="Molinier V."/>
            <person name="Murat C."/>
            <person name="Poggeler S."/>
            <person name="Quandt C.A."/>
            <person name="Sperisen C."/>
            <person name="Tritt A."/>
            <person name="Tisserant E."/>
            <person name="Crous P.W."/>
            <person name="Henrissat B."/>
            <person name="Nehls U."/>
            <person name="Egli S."/>
            <person name="Spatafora J.W."/>
            <person name="Grigoriev I.V."/>
            <person name="Martin F.M."/>
        </authorList>
    </citation>
    <scope>NUCLEOTIDE SEQUENCE [LARGE SCALE GENOMIC DNA]</scope>
    <source>
        <strain evidence="1 2">CBS 459.81</strain>
    </source>
</reference>
<name>A0A8E2EKD1_9PEZI</name>